<accession>A0A9Q3H4S0</accession>
<evidence type="ECO:0000313" key="2">
    <source>
        <dbReference type="Proteomes" id="UP000765509"/>
    </source>
</evidence>
<proteinExistence type="predicted"/>
<keyword evidence="2" id="KW-1185">Reference proteome</keyword>
<sequence>MLFAGRFQKITPAHALGLRMSQTYTPTHALGFLHMSHTYAPTTTSTHALGFLHMSHTYAPATSGSTCVTHKWLMPLEIRPSHVLPLCAFVTPMHPCIVRRPPTMSPAYAEMIYGYTKLV</sequence>
<protein>
    <submittedName>
        <fullName evidence="1">Uncharacterized protein</fullName>
    </submittedName>
</protein>
<gene>
    <name evidence="1" type="ORF">O181_031603</name>
</gene>
<comment type="caution">
    <text evidence="1">The sequence shown here is derived from an EMBL/GenBank/DDBJ whole genome shotgun (WGS) entry which is preliminary data.</text>
</comment>
<organism evidence="1 2">
    <name type="scientific">Austropuccinia psidii MF-1</name>
    <dbReference type="NCBI Taxonomy" id="1389203"/>
    <lineage>
        <taxon>Eukaryota</taxon>
        <taxon>Fungi</taxon>
        <taxon>Dikarya</taxon>
        <taxon>Basidiomycota</taxon>
        <taxon>Pucciniomycotina</taxon>
        <taxon>Pucciniomycetes</taxon>
        <taxon>Pucciniales</taxon>
        <taxon>Sphaerophragmiaceae</taxon>
        <taxon>Austropuccinia</taxon>
    </lineage>
</organism>
<dbReference type="AlphaFoldDB" id="A0A9Q3H4S0"/>
<evidence type="ECO:0000313" key="1">
    <source>
        <dbReference type="EMBL" id="MBW0491888.1"/>
    </source>
</evidence>
<reference evidence="1" key="1">
    <citation type="submission" date="2021-03" db="EMBL/GenBank/DDBJ databases">
        <title>Draft genome sequence of rust myrtle Austropuccinia psidii MF-1, a brazilian biotype.</title>
        <authorList>
            <person name="Quecine M.C."/>
            <person name="Pachon D.M.R."/>
            <person name="Bonatelli M.L."/>
            <person name="Correr F.H."/>
            <person name="Franceschini L.M."/>
            <person name="Leite T.F."/>
            <person name="Margarido G.R.A."/>
            <person name="Almeida C.A."/>
            <person name="Ferrarezi J.A."/>
            <person name="Labate C.A."/>
        </authorList>
    </citation>
    <scope>NUCLEOTIDE SEQUENCE</scope>
    <source>
        <strain evidence="1">MF-1</strain>
    </source>
</reference>
<name>A0A9Q3H4S0_9BASI</name>
<dbReference type="EMBL" id="AVOT02011307">
    <property type="protein sequence ID" value="MBW0491888.1"/>
    <property type="molecule type" value="Genomic_DNA"/>
</dbReference>
<dbReference type="Proteomes" id="UP000765509">
    <property type="component" value="Unassembled WGS sequence"/>
</dbReference>